<keyword evidence="1" id="KW-0805">Transcription regulation</keyword>
<reference evidence="6 7" key="1">
    <citation type="submission" date="2016-10" db="EMBL/GenBank/DDBJ databases">
        <authorList>
            <person name="de Groot N.N."/>
        </authorList>
    </citation>
    <scope>NUCLEOTIDE SEQUENCE [LARGE SCALE GENOMIC DNA]</scope>
    <source>
        <strain evidence="6 7">CGMCC 1.9156</strain>
    </source>
</reference>
<evidence type="ECO:0000256" key="2">
    <source>
        <dbReference type="ARBA" id="ARBA00023125"/>
    </source>
</evidence>
<dbReference type="InterPro" id="IPR009057">
    <property type="entry name" value="Homeodomain-like_sf"/>
</dbReference>
<evidence type="ECO:0000313" key="6">
    <source>
        <dbReference type="EMBL" id="SFF09915.1"/>
    </source>
</evidence>
<feature type="domain" description="HTH araC/xylS-type" evidence="5">
    <location>
        <begin position="271"/>
        <end position="365"/>
    </location>
</feature>
<dbReference type="InterPro" id="IPR018060">
    <property type="entry name" value="HTH_AraC"/>
</dbReference>
<dbReference type="GO" id="GO:0003700">
    <property type="term" value="F:DNA-binding transcription factor activity"/>
    <property type="evidence" value="ECO:0007669"/>
    <property type="project" value="InterPro"/>
</dbReference>
<evidence type="ECO:0000259" key="5">
    <source>
        <dbReference type="PROSITE" id="PS01124"/>
    </source>
</evidence>
<feature type="transmembrane region" description="Helical" evidence="4">
    <location>
        <begin position="6"/>
        <end position="28"/>
    </location>
</feature>
<evidence type="ECO:0000313" key="7">
    <source>
        <dbReference type="Proteomes" id="UP000198964"/>
    </source>
</evidence>
<dbReference type="PROSITE" id="PS01124">
    <property type="entry name" value="HTH_ARAC_FAMILY_2"/>
    <property type="match status" value="1"/>
</dbReference>
<dbReference type="InterPro" id="IPR018062">
    <property type="entry name" value="HTH_AraC-typ_CS"/>
</dbReference>
<keyword evidence="2" id="KW-0238">DNA-binding</keyword>
<proteinExistence type="predicted"/>
<feature type="transmembrane region" description="Helical" evidence="4">
    <location>
        <begin position="179"/>
        <end position="200"/>
    </location>
</feature>
<sequence>MADIVYSVITAFTSGGSLVFGLCFLFLYIPKSTFLGGYRIARKTAAAAYLGLSSLYFIEIFFDNHDIGHPLSQSIKLTVGSLQALFFTYTFISLINTRFVTGKKILRELLPLLFFVVIMVLGYALESNFLIFRINYYLFVVYYVSQLIRYLILFLEEYRACFGRADNYYSGEENLRFRWIYYSFFGMFAIGVMLLLLLFFPERKFVYYLFILSFMPFYSYFGVGFINYAYRYKIIEPLASAGSQCEILIANNSDKSKQSEIIGEALNRWVIQERFLQQGLTIEDLSSELNTNRTYLSAYINQVKKQSFRSWINHLKIGKAQKLLLDHPEMLVVEVACLAGYSDSSNFNKQFVKITGSSAQNWRNRQLAQNPIKAK</sequence>
<dbReference type="SMART" id="SM00342">
    <property type="entry name" value="HTH_ARAC"/>
    <property type="match status" value="1"/>
</dbReference>
<dbReference type="Gene3D" id="1.10.10.60">
    <property type="entry name" value="Homeodomain-like"/>
    <property type="match status" value="2"/>
</dbReference>
<dbReference type="Proteomes" id="UP000198964">
    <property type="component" value="Unassembled WGS sequence"/>
</dbReference>
<accession>A0A1I2FX27</accession>
<evidence type="ECO:0000256" key="3">
    <source>
        <dbReference type="ARBA" id="ARBA00023163"/>
    </source>
</evidence>
<dbReference type="SUPFAM" id="SSF46689">
    <property type="entry name" value="Homeodomain-like"/>
    <property type="match status" value="1"/>
</dbReference>
<keyword evidence="4" id="KW-0812">Transmembrane</keyword>
<protein>
    <submittedName>
        <fullName evidence="6">Helix-turn-helix domain-containing protein</fullName>
    </submittedName>
</protein>
<dbReference type="PANTHER" id="PTHR43280">
    <property type="entry name" value="ARAC-FAMILY TRANSCRIPTIONAL REGULATOR"/>
    <property type="match status" value="1"/>
</dbReference>
<dbReference type="RefSeq" id="WP_093919297.1">
    <property type="nucleotide sequence ID" value="NZ_FONW01000002.1"/>
</dbReference>
<evidence type="ECO:0000256" key="1">
    <source>
        <dbReference type="ARBA" id="ARBA00023015"/>
    </source>
</evidence>
<name>A0A1I2FX27_9BACT</name>
<feature type="transmembrane region" description="Helical" evidence="4">
    <location>
        <begin position="206"/>
        <end position="230"/>
    </location>
</feature>
<dbReference type="PROSITE" id="PS00041">
    <property type="entry name" value="HTH_ARAC_FAMILY_1"/>
    <property type="match status" value="1"/>
</dbReference>
<dbReference type="Pfam" id="PF12833">
    <property type="entry name" value="HTH_18"/>
    <property type="match status" value="1"/>
</dbReference>
<keyword evidence="3" id="KW-0804">Transcription</keyword>
<feature type="transmembrane region" description="Helical" evidence="4">
    <location>
        <begin position="109"/>
        <end position="125"/>
    </location>
</feature>
<dbReference type="GO" id="GO:0043565">
    <property type="term" value="F:sequence-specific DNA binding"/>
    <property type="evidence" value="ECO:0007669"/>
    <property type="project" value="InterPro"/>
</dbReference>
<keyword evidence="4" id="KW-0472">Membrane</keyword>
<evidence type="ECO:0000256" key="4">
    <source>
        <dbReference type="SAM" id="Phobius"/>
    </source>
</evidence>
<dbReference type="PANTHER" id="PTHR43280:SF29">
    <property type="entry name" value="ARAC-FAMILY TRANSCRIPTIONAL REGULATOR"/>
    <property type="match status" value="1"/>
</dbReference>
<gene>
    <name evidence="6" type="ORF">SAMN05216283_102660</name>
</gene>
<feature type="transmembrane region" description="Helical" evidence="4">
    <location>
        <begin position="137"/>
        <end position="158"/>
    </location>
</feature>
<organism evidence="6 7">
    <name type="scientific">Sunxiuqinia elliptica</name>
    <dbReference type="NCBI Taxonomy" id="655355"/>
    <lineage>
        <taxon>Bacteria</taxon>
        <taxon>Pseudomonadati</taxon>
        <taxon>Bacteroidota</taxon>
        <taxon>Bacteroidia</taxon>
        <taxon>Marinilabiliales</taxon>
        <taxon>Prolixibacteraceae</taxon>
        <taxon>Sunxiuqinia</taxon>
    </lineage>
</organism>
<keyword evidence="4" id="KW-1133">Transmembrane helix</keyword>
<keyword evidence="7" id="KW-1185">Reference proteome</keyword>
<dbReference type="STRING" id="655355.SAMN05216283_102660"/>
<feature type="transmembrane region" description="Helical" evidence="4">
    <location>
        <begin position="78"/>
        <end position="97"/>
    </location>
</feature>
<dbReference type="EMBL" id="FONW01000002">
    <property type="protein sequence ID" value="SFF09915.1"/>
    <property type="molecule type" value="Genomic_DNA"/>
</dbReference>
<feature type="transmembrane region" description="Helical" evidence="4">
    <location>
        <begin position="40"/>
        <end position="58"/>
    </location>
</feature>
<dbReference type="AlphaFoldDB" id="A0A1I2FX27"/>